<sequence length="45" mass="5187">MRDIVLHLVSVDLCSIHTIPLLSFIKMYNATSLVHALFYELLLRS</sequence>
<name>A0A0E9QCR2_ANGAN</name>
<evidence type="ECO:0000313" key="1">
    <source>
        <dbReference type="EMBL" id="JAH14676.1"/>
    </source>
</evidence>
<dbReference type="AlphaFoldDB" id="A0A0E9QCR2"/>
<reference evidence="1" key="2">
    <citation type="journal article" date="2015" name="Fish Shellfish Immunol.">
        <title>Early steps in the European eel (Anguilla anguilla)-Vibrio vulnificus interaction in the gills: Role of the RtxA13 toxin.</title>
        <authorList>
            <person name="Callol A."/>
            <person name="Pajuelo D."/>
            <person name="Ebbesson L."/>
            <person name="Teles M."/>
            <person name="MacKenzie S."/>
            <person name="Amaro C."/>
        </authorList>
    </citation>
    <scope>NUCLEOTIDE SEQUENCE</scope>
</reference>
<proteinExistence type="predicted"/>
<dbReference type="EMBL" id="GBXM01093901">
    <property type="protein sequence ID" value="JAH14676.1"/>
    <property type="molecule type" value="Transcribed_RNA"/>
</dbReference>
<accession>A0A0E9QCR2</accession>
<protein>
    <submittedName>
        <fullName evidence="1">Uncharacterized protein</fullName>
    </submittedName>
</protein>
<reference evidence="1" key="1">
    <citation type="submission" date="2014-11" db="EMBL/GenBank/DDBJ databases">
        <authorList>
            <person name="Amaro Gonzalez C."/>
        </authorList>
    </citation>
    <scope>NUCLEOTIDE SEQUENCE</scope>
</reference>
<organism evidence="1">
    <name type="scientific">Anguilla anguilla</name>
    <name type="common">European freshwater eel</name>
    <name type="synonym">Muraena anguilla</name>
    <dbReference type="NCBI Taxonomy" id="7936"/>
    <lineage>
        <taxon>Eukaryota</taxon>
        <taxon>Metazoa</taxon>
        <taxon>Chordata</taxon>
        <taxon>Craniata</taxon>
        <taxon>Vertebrata</taxon>
        <taxon>Euteleostomi</taxon>
        <taxon>Actinopterygii</taxon>
        <taxon>Neopterygii</taxon>
        <taxon>Teleostei</taxon>
        <taxon>Anguilliformes</taxon>
        <taxon>Anguillidae</taxon>
        <taxon>Anguilla</taxon>
    </lineage>
</organism>